<dbReference type="AlphaFoldDB" id="A0A1S3DWD0"/>
<organism evidence="6 7">
    <name type="scientific">Cicer arietinum</name>
    <name type="common">Chickpea</name>
    <name type="synonym">Garbanzo</name>
    <dbReference type="NCBI Taxonomy" id="3827"/>
    <lineage>
        <taxon>Eukaryota</taxon>
        <taxon>Viridiplantae</taxon>
        <taxon>Streptophyta</taxon>
        <taxon>Embryophyta</taxon>
        <taxon>Tracheophyta</taxon>
        <taxon>Spermatophyta</taxon>
        <taxon>Magnoliopsida</taxon>
        <taxon>eudicotyledons</taxon>
        <taxon>Gunneridae</taxon>
        <taxon>Pentapetalae</taxon>
        <taxon>rosids</taxon>
        <taxon>fabids</taxon>
        <taxon>Fabales</taxon>
        <taxon>Fabaceae</taxon>
        <taxon>Papilionoideae</taxon>
        <taxon>50 kb inversion clade</taxon>
        <taxon>NPAAA clade</taxon>
        <taxon>Hologalegina</taxon>
        <taxon>IRL clade</taxon>
        <taxon>Cicereae</taxon>
        <taxon>Cicer</taxon>
    </lineage>
</organism>
<dbReference type="GO" id="GO:0008289">
    <property type="term" value="F:lipid binding"/>
    <property type="evidence" value="ECO:0007669"/>
    <property type="project" value="UniProtKB-KW"/>
</dbReference>
<name>A0A1S3DWD0_CICAR</name>
<dbReference type="RefSeq" id="XP_012567533.1">
    <property type="nucleotide sequence ID" value="XM_012712079.2"/>
</dbReference>
<feature type="domain" description="Bifunctional inhibitor/plant lipid transfer protein/seed storage helical" evidence="5">
    <location>
        <begin position="45"/>
        <end position="129"/>
    </location>
</feature>
<keyword evidence="6" id="KW-1185">Reference proteome</keyword>
<dbReference type="OrthoDB" id="1920459at2759"/>
<evidence type="ECO:0000313" key="6">
    <source>
        <dbReference type="Proteomes" id="UP000087171"/>
    </source>
</evidence>
<dbReference type="CDD" id="cd01960">
    <property type="entry name" value="nsLTP1"/>
    <property type="match status" value="1"/>
</dbReference>
<evidence type="ECO:0000256" key="3">
    <source>
        <dbReference type="ARBA" id="ARBA00023157"/>
    </source>
</evidence>
<dbReference type="Pfam" id="PF00234">
    <property type="entry name" value="Tryp_alpha_amyl"/>
    <property type="match status" value="1"/>
</dbReference>
<keyword evidence="4" id="KW-0446">Lipid-binding</keyword>
<keyword evidence="2" id="KW-0732">Signal</keyword>
<evidence type="ECO:0000256" key="2">
    <source>
        <dbReference type="ARBA" id="ARBA00022729"/>
    </source>
</evidence>
<reference evidence="6" key="1">
    <citation type="journal article" date="2013" name="Nat. Biotechnol.">
        <title>Draft genome sequence of chickpea (Cicer arietinum) provides a resource for trait improvement.</title>
        <authorList>
            <person name="Varshney R.K."/>
            <person name="Song C."/>
            <person name="Saxena R.K."/>
            <person name="Azam S."/>
            <person name="Yu S."/>
            <person name="Sharpe A.G."/>
            <person name="Cannon S."/>
            <person name="Baek J."/>
            <person name="Rosen B.D."/>
            <person name="Tar'an B."/>
            <person name="Millan T."/>
            <person name="Zhang X."/>
            <person name="Ramsay L.D."/>
            <person name="Iwata A."/>
            <person name="Wang Y."/>
            <person name="Nelson W."/>
            <person name="Farmer A.D."/>
            <person name="Gaur P.M."/>
            <person name="Soderlund C."/>
            <person name="Penmetsa R.V."/>
            <person name="Xu C."/>
            <person name="Bharti A.K."/>
            <person name="He W."/>
            <person name="Winter P."/>
            <person name="Zhao S."/>
            <person name="Hane J.K."/>
            <person name="Carrasquilla-Garcia N."/>
            <person name="Condie J.A."/>
            <person name="Upadhyaya H.D."/>
            <person name="Luo M.C."/>
            <person name="Thudi M."/>
            <person name="Gowda C.L."/>
            <person name="Singh N.P."/>
            <person name="Lichtenzveig J."/>
            <person name="Gali K.K."/>
            <person name="Rubio J."/>
            <person name="Nadarajan N."/>
            <person name="Dolezel J."/>
            <person name="Bansal K.C."/>
            <person name="Xu X."/>
            <person name="Edwards D."/>
            <person name="Zhang G."/>
            <person name="Kahl G."/>
            <person name="Gil J."/>
            <person name="Singh K.B."/>
            <person name="Datta S.K."/>
            <person name="Jackson S.A."/>
            <person name="Wang J."/>
            <person name="Cook D.R."/>
        </authorList>
    </citation>
    <scope>NUCLEOTIDE SEQUENCE [LARGE SCALE GENOMIC DNA]</scope>
    <source>
        <strain evidence="6">cv. CDC Frontier</strain>
    </source>
</reference>
<dbReference type="PRINTS" id="PR00382">
    <property type="entry name" value="LIPIDTRNSFER"/>
</dbReference>
<dbReference type="PANTHER" id="PTHR33076">
    <property type="entry name" value="NON-SPECIFIC LIPID-TRANSFER PROTEIN 2-RELATED"/>
    <property type="match status" value="1"/>
</dbReference>
<sequence length="133" mass="14518">MLKTIFVNFKFLTMKPSTSFVGGSSRATLLVILVFVSSCEAYLTCGNVITYLGPCLNYIAGNEKTLPGSCCEAAKGVLSAVTSKLDKMVACECVKRIAYHLYAKPENAKDIPNKCAIQFPYDISPYYDCSTVE</sequence>
<protein>
    <recommendedName>
        <fullName evidence="4">Non-specific lipid-transfer protein</fullName>
    </recommendedName>
</protein>
<dbReference type="GO" id="GO:0006869">
    <property type="term" value="P:lipid transport"/>
    <property type="evidence" value="ECO:0007669"/>
    <property type="project" value="InterPro"/>
</dbReference>
<comment type="similarity">
    <text evidence="1 4">Belongs to the plant LTP family.</text>
</comment>
<dbReference type="SUPFAM" id="SSF47699">
    <property type="entry name" value="Bifunctional inhibitor/lipid-transfer protein/seed storage 2S albumin"/>
    <property type="match status" value="1"/>
</dbReference>
<evidence type="ECO:0000259" key="5">
    <source>
        <dbReference type="SMART" id="SM00499"/>
    </source>
</evidence>
<gene>
    <name evidence="7" type="primary">LOC101509991</name>
</gene>
<keyword evidence="3" id="KW-1015">Disulfide bond</keyword>
<evidence type="ECO:0000256" key="1">
    <source>
        <dbReference type="ARBA" id="ARBA00009748"/>
    </source>
</evidence>
<dbReference type="Proteomes" id="UP000087171">
    <property type="component" value="Chromosome Ca1"/>
</dbReference>
<dbReference type="PaxDb" id="3827-XP_004488626.1"/>
<evidence type="ECO:0000256" key="4">
    <source>
        <dbReference type="RuleBase" id="RU000628"/>
    </source>
</evidence>
<accession>A0A1S3DWD0</accession>
<keyword evidence="4" id="KW-0813">Transport</keyword>
<dbReference type="Gene3D" id="1.10.110.10">
    <property type="entry name" value="Plant lipid-transfer and hydrophobic proteins"/>
    <property type="match status" value="1"/>
</dbReference>
<dbReference type="SMART" id="SM00499">
    <property type="entry name" value="AAI"/>
    <property type="match status" value="1"/>
</dbReference>
<comment type="function">
    <text evidence="4">Plant non-specific lipid-transfer proteins transfer phospholipids as well as galactolipids across membranes. May play a role in wax or cutin deposition in the cell walls of expanding epidermal cells and certain secretory tissues.</text>
</comment>
<dbReference type="STRING" id="3827.A0A1S3DWD0"/>
<proteinExistence type="inferred from homology"/>
<dbReference type="InterPro" id="IPR000528">
    <property type="entry name" value="Plant_nsLTP"/>
</dbReference>
<dbReference type="InterPro" id="IPR016140">
    <property type="entry name" value="Bifunc_inhib/LTP/seed_store"/>
</dbReference>
<dbReference type="InterPro" id="IPR036312">
    <property type="entry name" value="Bifun_inhib/LTP/seed_sf"/>
</dbReference>
<evidence type="ECO:0000313" key="7">
    <source>
        <dbReference type="RefSeq" id="XP_012567533.1"/>
    </source>
</evidence>
<reference evidence="7" key="2">
    <citation type="submission" date="2025-08" db="UniProtKB">
        <authorList>
            <consortium name="RefSeq"/>
        </authorList>
    </citation>
    <scope>IDENTIFICATION</scope>
    <source>
        <tissue evidence="7">Etiolated seedlings</tissue>
    </source>
</reference>